<dbReference type="RefSeq" id="WP_143015632.1">
    <property type="nucleotide sequence ID" value="NZ_FNDD01000016.1"/>
</dbReference>
<sequence length="424" mass="48284">MPTSIKHLRKVSPSYKLFMQHVSWEIILLCNKRNVAEANAMCTNIGLGNNAELISTLNPHFFTDTLISNKLRLSDMVEFDVKYLESFICPPRQADSIKHLTNRKYIGCETSAQLFVKLVLFLQSEYHRGNIGFLVHSGFRDEFLQQLKTLNHSELLHIGLHTDLFKDSFFKFTPAFQDRVLVPAQQKTRTDMIAKEAVKLGITQRHAQRYFGYGKTKLADVKKLVGSFGLNVVRQLRQDTDADTHLIYSLYEKDHSLYKTDVERMLMVAKQLHLAFSTVVNHVDQLNEFYSWLANLGCTYEFGREIYGLPPRLAHGFAAEGTQRAPQHWDAISLNELLDTDKSSARERITEICSRNEMTITELAKVIEHRLKGIDKAYYLQQIVEAGLQIQLNTAAYKAAEKRLKNGTSKSKSVSAAAIAACFS</sequence>
<gene>
    <name evidence="1" type="ORF">SAMN04488136_11674</name>
</gene>
<keyword evidence="2" id="KW-1185">Reference proteome</keyword>
<reference evidence="1 2" key="1">
    <citation type="submission" date="2016-10" db="EMBL/GenBank/DDBJ databases">
        <authorList>
            <person name="de Groot N.N."/>
        </authorList>
    </citation>
    <scope>NUCLEOTIDE SEQUENCE [LARGE SCALE GENOMIC DNA]</scope>
    <source>
        <strain evidence="1 2">CGMCC 1.10228</strain>
    </source>
</reference>
<dbReference type="EMBL" id="FNDD01000016">
    <property type="protein sequence ID" value="SDH44977.1"/>
    <property type="molecule type" value="Genomic_DNA"/>
</dbReference>
<proteinExistence type="predicted"/>
<evidence type="ECO:0000313" key="1">
    <source>
        <dbReference type="EMBL" id="SDH44977.1"/>
    </source>
</evidence>
<dbReference type="AlphaFoldDB" id="A0A1G8CHP2"/>
<accession>A0A1G8CHP2</accession>
<dbReference type="STRING" id="861298.SAMN04488136_11674"/>
<protein>
    <submittedName>
        <fullName evidence="1">Uncharacterized protein</fullName>
    </submittedName>
</protein>
<evidence type="ECO:0000313" key="2">
    <source>
        <dbReference type="Proteomes" id="UP000198854"/>
    </source>
</evidence>
<organism evidence="1 2">
    <name type="scientific">Vibrio xiamenensis</name>
    <dbReference type="NCBI Taxonomy" id="861298"/>
    <lineage>
        <taxon>Bacteria</taxon>
        <taxon>Pseudomonadati</taxon>
        <taxon>Pseudomonadota</taxon>
        <taxon>Gammaproteobacteria</taxon>
        <taxon>Vibrionales</taxon>
        <taxon>Vibrionaceae</taxon>
        <taxon>Vibrio</taxon>
    </lineage>
</organism>
<dbReference type="Proteomes" id="UP000198854">
    <property type="component" value="Unassembled WGS sequence"/>
</dbReference>
<name>A0A1G8CHP2_9VIBR</name>